<reference evidence="3 4" key="2">
    <citation type="submission" date="2019-04" db="EMBL/GenBank/DDBJ databases">
        <title>The genome sequence of big-headed turtle.</title>
        <authorList>
            <person name="Gong S."/>
        </authorList>
    </citation>
    <scope>NUCLEOTIDE SEQUENCE [LARGE SCALE GENOMIC DNA]</scope>
    <source>
        <strain evidence="3">DO16091913</strain>
        <tissue evidence="3">Muscle</tissue>
    </source>
</reference>
<evidence type="ECO:0000259" key="2">
    <source>
        <dbReference type="Pfam" id="PF17517"/>
    </source>
</evidence>
<name>A0A4D9DHT0_9SAUR</name>
<keyword evidence="4" id="KW-1185">Reference proteome</keyword>
<reference evidence="3 4" key="1">
    <citation type="submission" date="2019-04" db="EMBL/GenBank/DDBJ databases">
        <title>Draft genome of the big-headed turtle Platysternon megacephalum.</title>
        <authorList>
            <person name="Gong S."/>
        </authorList>
    </citation>
    <scope>NUCLEOTIDE SEQUENCE [LARGE SCALE GENOMIC DNA]</scope>
    <source>
        <strain evidence="3">DO16091913</strain>
        <tissue evidence="3">Muscle</tissue>
    </source>
</reference>
<feature type="domain" description="IgGFc-binding protein N-terminal" evidence="2">
    <location>
        <begin position="139"/>
        <end position="427"/>
    </location>
</feature>
<dbReference type="Pfam" id="PF17517">
    <property type="entry name" value="IgGFc_binding"/>
    <property type="match status" value="1"/>
</dbReference>
<dbReference type="AlphaFoldDB" id="A0A4D9DHT0"/>
<dbReference type="Proteomes" id="UP000297703">
    <property type="component" value="Unassembled WGS sequence"/>
</dbReference>
<keyword evidence="1" id="KW-0732">Signal</keyword>
<evidence type="ECO:0000313" key="4">
    <source>
        <dbReference type="Proteomes" id="UP000297703"/>
    </source>
</evidence>
<dbReference type="PANTHER" id="PTHR46534:SF2">
    <property type="entry name" value="VWFD DOMAIN-CONTAINING PROTEIN"/>
    <property type="match status" value="1"/>
</dbReference>
<proteinExistence type="predicted"/>
<sequence>MGRRGFAFPPMFFLLGLFWFLPPASAQRTNTIGTCQTETLGREFITSYMEDCGNASQFEVQIAGYFAFTSVSLSISNYTGDGATFEKKIMVNQGEMVWVRLPESVGIKGTTKFSKVVLVKADKDISVVSVSNKHVSPETTVLYPVSSLGNEHYIVTPSTDSFDSYPEFSVMTYQEPNSVEVHVKGKLHYLTKVYSTGNKLEIKLLAFQSIQFQGIANLSGTRIVSEKPVAVLVGQGCFCNNTKCNHVFEQLLPVCSWGTTYIIPPLPWQEVDERVYITASQSTTVLYQLGEQPETVTLAGGSVLQLPVKPSIPVYVSANVGIQVVFYSVGTAIPNSSHAFLMNVPDVASYCRMYSINAQEGFENFALMVANTPETGAIILDNQPLRDVVWNRVPGTEFVWGMHTLGPAIRSHAVEHPSSPFALLSVGTAAMDSYGIPGSCRKNVTFKCQTETLQIKEQLQMCKVVFLQWDSQPAIGQRKITLRNH</sequence>
<organism evidence="3 4">
    <name type="scientific">Platysternon megacephalum</name>
    <name type="common">big-headed turtle</name>
    <dbReference type="NCBI Taxonomy" id="55544"/>
    <lineage>
        <taxon>Eukaryota</taxon>
        <taxon>Metazoa</taxon>
        <taxon>Chordata</taxon>
        <taxon>Craniata</taxon>
        <taxon>Vertebrata</taxon>
        <taxon>Euteleostomi</taxon>
        <taxon>Archelosauria</taxon>
        <taxon>Testudinata</taxon>
        <taxon>Testudines</taxon>
        <taxon>Cryptodira</taxon>
        <taxon>Durocryptodira</taxon>
        <taxon>Testudinoidea</taxon>
        <taxon>Platysternidae</taxon>
        <taxon>Platysternon</taxon>
    </lineage>
</organism>
<gene>
    <name evidence="3" type="ORF">DR999_PMT21357</name>
</gene>
<dbReference type="OrthoDB" id="5945029at2759"/>
<dbReference type="PANTHER" id="PTHR46534">
    <property type="entry name" value="IGGFC_BINDING DOMAIN-CONTAINING PROTEIN"/>
    <property type="match status" value="1"/>
</dbReference>
<dbReference type="InterPro" id="IPR035234">
    <property type="entry name" value="IgGFc-bd_N"/>
</dbReference>
<accession>A0A4D9DHT0</accession>
<protein>
    <submittedName>
        <fullName evidence="3">Tubulin alpha-1C chain</fullName>
    </submittedName>
</protein>
<dbReference type="EMBL" id="QXTE01000573">
    <property type="protein sequence ID" value="TFJ96840.1"/>
    <property type="molecule type" value="Genomic_DNA"/>
</dbReference>
<feature type="signal peptide" evidence="1">
    <location>
        <begin position="1"/>
        <end position="26"/>
    </location>
</feature>
<evidence type="ECO:0000313" key="3">
    <source>
        <dbReference type="EMBL" id="TFJ96840.1"/>
    </source>
</evidence>
<feature type="chain" id="PRO_5020037776" evidence="1">
    <location>
        <begin position="27"/>
        <end position="485"/>
    </location>
</feature>
<comment type="caution">
    <text evidence="3">The sequence shown here is derived from an EMBL/GenBank/DDBJ whole genome shotgun (WGS) entry which is preliminary data.</text>
</comment>
<dbReference type="STRING" id="55544.A0A4D9DHT0"/>
<evidence type="ECO:0000256" key="1">
    <source>
        <dbReference type="SAM" id="SignalP"/>
    </source>
</evidence>